<keyword evidence="2" id="KW-1185">Reference proteome</keyword>
<evidence type="ECO:0000313" key="1">
    <source>
        <dbReference type="EMBL" id="MCI86871.1"/>
    </source>
</evidence>
<sequence length="27" mass="3003">MGSVEEVKEGYVQSFVTGGIWDPDFLL</sequence>
<comment type="caution">
    <text evidence="1">The sequence shown here is derived from an EMBL/GenBank/DDBJ whole genome shotgun (WGS) entry which is preliminary data.</text>
</comment>
<accession>A0A392VIS7</accession>
<organism evidence="1 2">
    <name type="scientific">Trifolium medium</name>
    <dbReference type="NCBI Taxonomy" id="97028"/>
    <lineage>
        <taxon>Eukaryota</taxon>
        <taxon>Viridiplantae</taxon>
        <taxon>Streptophyta</taxon>
        <taxon>Embryophyta</taxon>
        <taxon>Tracheophyta</taxon>
        <taxon>Spermatophyta</taxon>
        <taxon>Magnoliopsida</taxon>
        <taxon>eudicotyledons</taxon>
        <taxon>Gunneridae</taxon>
        <taxon>Pentapetalae</taxon>
        <taxon>rosids</taxon>
        <taxon>fabids</taxon>
        <taxon>Fabales</taxon>
        <taxon>Fabaceae</taxon>
        <taxon>Papilionoideae</taxon>
        <taxon>50 kb inversion clade</taxon>
        <taxon>NPAAA clade</taxon>
        <taxon>Hologalegina</taxon>
        <taxon>IRL clade</taxon>
        <taxon>Trifolieae</taxon>
        <taxon>Trifolium</taxon>
    </lineage>
</organism>
<dbReference type="AlphaFoldDB" id="A0A392VIS7"/>
<name>A0A392VIS7_9FABA</name>
<protein>
    <submittedName>
        <fullName evidence="1">Uncharacterized protein</fullName>
    </submittedName>
</protein>
<dbReference type="EMBL" id="LXQA011152028">
    <property type="protein sequence ID" value="MCI86871.1"/>
    <property type="molecule type" value="Genomic_DNA"/>
</dbReference>
<proteinExistence type="predicted"/>
<evidence type="ECO:0000313" key="2">
    <source>
        <dbReference type="Proteomes" id="UP000265520"/>
    </source>
</evidence>
<feature type="non-terminal residue" evidence="1">
    <location>
        <position position="27"/>
    </location>
</feature>
<reference evidence="1 2" key="1">
    <citation type="journal article" date="2018" name="Front. Plant Sci.">
        <title>Red Clover (Trifolium pratense) and Zigzag Clover (T. medium) - A Picture of Genomic Similarities and Differences.</title>
        <authorList>
            <person name="Dluhosova J."/>
            <person name="Istvanek J."/>
            <person name="Nedelnik J."/>
            <person name="Repkova J."/>
        </authorList>
    </citation>
    <scope>NUCLEOTIDE SEQUENCE [LARGE SCALE GENOMIC DNA]</scope>
    <source>
        <strain evidence="2">cv. 10/8</strain>
        <tissue evidence="1">Leaf</tissue>
    </source>
</reference>
<dbReference type="Proteomes" id="UP000265520">
    <property type="component" value="Unassembled WGS sequence"/>
</dbReference>